<evidence type="ECO:0000256" key="2">
    <source>
        <dbReference type="ARBA" id="ARBA00022475"/>
    </source>
</evidence>
<dbReference type="InterPro" id="IPR003660">
    <property type="entry name" value="HAMP_dom"/>
</dbReference>
<evidence type="ECO:0000256" key="1">
    <source>
        <dbReference type="ARBA" id="ARBA00004651"/>
    </source>
</evidence>
<dbReference type="AlphaFoldDB" id="A0A927BTN8"/>
<dbReference type="RefSeq" id="WP_190917272.1">
    <property type="nucleotide sequence ID" value="NZ_JACXIZ010000016.1"/>
</dbReference>
<evidence type="ECO:0000256" key="5">
    <source>
        <dbReference type="ARBA" id="ARBA00022777"/>
    </source>
</evidence>
<evidence type="ECO:0000256" key="3">
    <source>
        <dbReference type="ARBA" id="ARBA00022553"/>
    </source>
</evidence>
<protein>
    <submittedName>
        <fullName evidence="9">Histidine kinase</fullName>
    </submittedName>
</protein>
<dbReference type="PROSITE" id="PS50885">
    <property type="entry name" value="HAMP"/>
    <property type="match status" value="1"/>
</dbReference>
<dbReference type="InterPro" id="IPR050640">
    <property type="entry name" value="Bact_2-comp_sensor_kinase"/>
</dbReference>
<evidence type="ECO:0000256" key="4">
    <source>
        <dbReference type="ARBA" id="ARBA00022679"/>
    </source>
</evidence>
<comment type="caution">
    <text evidence="9">The sequence shown here is derived from an EMBL/GenBank/DDBJ whole genome shotgun (WGS) entry which is preliminary data.</text>
</comment>
<keyword evidence="7" id="KW-0812">Transmembrane</keyword>
<accession>A0A927BTN8</accession>
<evidence type="ECO:0000313" key="9">
    <source>
        <dbReference type="EMBL" id="MBD2845570.1"/>
    </source>
</evidence>
<dbReference type="PANTHER" id="PTHR34220">
    <property type="entry name" value="SENSOR HISTIDINE KINASE YPDA"/>
    <property type="match status" value="1"/>
</dbReference>
<dbReference type="Gene3D" id="6.10.340.10">
    <property type="match status" value="1"/>
</dbReference>
<comment type="subcellular location">
    <subcellularLocation>
        <location evidence="1">Cell membrane</location>
        <topology evidence="1">Multi-pass membrane protein</topology>
    </subcellularLocation>
</comment>
<evidence type="ECO:0000313" key="10">
    <source>
        <dbReference type="Proteomes" id="UP000621560"/>
    </source>
</evidence>
<sequence>MNLSFRSKLNLLFLGLMAAFMMLATMISYVAAKTIILEQMKATNESELALSIETMESRIRKSKANYQFFVDDFQRSFPGLSNDNLGTLKDTFELYPDLRTFLYSNREFQAIFLYQDNLLLGTSVQHELIAYTDRTAAEASPEASTAYLRELLQEYWRPEGTRLAPEQLMEEQLIAARTASGVSVVAVLDLQRLADMGGIKLQRHNTDGRTVYGEPGAVSPAELALQNEPGRDEPGQVTTQLLDGRIVSGLELEDGSLYLLQKQTDQLDASLRRIMWRLVGIGAALFLVFAIGARFAARRMLRPLYAFIERLRAVRDFEDRRPLRDYIAAYQGHASVYRKLLAFFAMLVLPVTGMILISFHEFESMIDTNTRQDAMRLFRQAAVGMDSDIQGYDAYLRYLSLNREMQDLLFAANQEPEPAADLGPTLSDLLVRKGIINQKLRSIAIFDAGQRPIYSTSDAYPPLPGEPAELAAAAGTQTMRVEASSEAGTPLLMFSRGVRYLSKEPGRTHAFDNIGTIAFTVEELLRSSLHVTDRFAAAMMLRETGGRVHLISGLAARQDADRFADAFADMQQARQDYRYVDGSDGRSLLVQVPLRAGQWTLGFAMPSVWEKQRYILVLLYTLELAAMLTILILCSLALGRRMTTPIRKAIRTMERYPQDQSVRMDGSTSDFEFAILAGKFNSMLGRLETMTGELREREAENAAMDRRINKLLLQALQAQINPHFLHNLFSSILLLLKVDKRAEASEMLKATARFLKSSLYGTRERVRLDEEAEHVRHYFEIQRIRHPGRLALALAIAPHDLGCKVPKFILQPLVENAIHHGLGQAGLLTIRIESRREEAALILTVDDDGCGMSAARLQEVQRLLRDQAQTTHHGLANVHERIVLEYGASYGLQPSGREGIGTCMTLRLPLEEES</sequence>
<proteinExistence type="predicted"/>
<keyword evidence="6 7" id="KW-0472">Membrane</keyword>
<dbReference type="Pfam" id="PF02518">
    <property type="entry name" value="HATPase_c"/>
    <property type="match status" value="1"/>
</dbReference>
<dbReference type="Pfam" id="PF00672">
    <property type="entry name" value="HAMP"/>
    <property type="match status" value="1"/>
</dbReference>
<dbReference type="InterPro" id="IPR003594">
    <property type="entry name" value="HATPase_dom"/>
</dbReference>
<dbReference type="GO" id="GO:0005886">
    <property type="term" value="C:plasma membrane"/>
    <property type="evidence" value="ECO:0007669"/>
    <property type="project" value="UniProtKB-SubCell"/>
</dbReference>
<keyword evidence="10" id="KW-1185">Reference proteome</keyword>
<feature type="domain" description="HAMP" evidence="8">
    <location>
        <begin position="640"/>
        <end position="692"/>
    </location>
</feature>
<dbReference type="InterPro" id="IPR010559">
    <property type="entry name" value="Sig_transdc_His_kin_internal"/>
</dbReference>
<evidence type="ECO:0000256" key="6">
    <source>
        <dbReference type="ARBA" id="ARBA00023136"/>
    </source>
</evidence>
<dbReference type="EMBL" id="JACXIZ010000016">
    <property type="protein sequence ID" value="MBD2845570.1"/>
    <property type="molecule type" value="Genomic_DNA"/>
</dbReference>
<dbReference type="SMART" id="SM00304">
    <property type="entry name" value="HAMP"/>
    <property type="match status" value="1"/>
</dbReference>
<dbReference type="SUPFAM" id="SSF55874">
    <property type="entry name" value="ATPase domain of HSP90 chaperone/DNA topoisomerase II/histidine kinase"/>
    <property type="match status" value="1"/>
</dbReference>
<feature type="transmembrane region" description="Helical" evidence="7">
    <location>
        <begin position="614"/>
        <end position="638"/>
    </location>
</feature>
<evidence type="ECO:0000256" key="7">
    <source>
        <dbReference type="SAM" id="Phobius"/>
    </source>
</evidence>
<dbReference type="Pfam" id="PF06580">
    <property type="entry name" value="His_kinase"/>
    <property type="match status" value="1"/>
</dbReference>
<evidence type="ECO:0000259" key="8">
    <source>
        <dbReference type="PROSITE" id="PS50885"/>
    </source>
</evidence>
<dbReference type="GO" id="GO:0000155">
    <property type="term" value="F:phosphorelay sensor kinase activity"/>
    <property type="evidence" value="ECO:0007669"/>
    <property type="project" value="InterPro"/>
</dbReference>
<keyword evidence="3" id="KW-0597">Phosphoprotein</keyword>
<organism evidence="9 10">
    <name type="scientific">Paenibacillus sabuli</name>
    <dbReference type="NCBI Taxonomy" id="2772509"/>
    <lineage>
        <taxon>Bacteria</taxon>
        <taxon>Bacillati</taxon>
        <taxon>Bacillota</taxon>
        <taxon>Bacilli</taxon>
        <taxon>Bacillales</taxon>
        <taxon>Paenibacillaceae</taxon>
        <taxon>Paenibacillus</taxon>
    </lineage>
</organism>
<dbReference type="Gene3D" id="3.30.565.10">
    <property type="entry name" value="Histidine kinase-like ATPase, C-terminal domain"/>
    <property type="match status" value="1"/>
</dbReference>
<keyword evidence="4" id="KW-0808">Transferase</keyword>
<keyword evidence="7" id="KW-1133">Transmembrane helix</keyword>
<dbReference type="PANTHER" id="PTHR34220:SF7">
    <property type="entry name" value="SENSOR HISTIDINE KINASE YPDA"/>
    <property type="match status" value="1"/>
</dbReference>
<dbReference type="Proteomes" id="UP000621560">
    <property type="component" value="Unassembled WGS sequence"/>
</dbReference>
<name>A0A927BTN8_9BACL</name>
<keyword evidence="5 9" id="KW-0418">Kinase</keyword>
<feature type="transmembrane region" description="Helical" evidence="7">
    <location>
        <begin position="274"/>
        <end position="297"/>
    </location>
</feature>
<reference evidence="9" key="1">
    <citation type="submission" date="2020-09" db="EMBL/GenBank/DDBJ databases">
        <title>A novel bacterium of genus Paenibacillus, isolated from South China Sea.</title>
        <authorList>
            <person name="Huang H."/>
            <person name="Mo K."/>
            <person name="Hu Y."/>
        </authorList>
    </citation>
    <scope>NUCLEOTIDE SEQUENCE</scope>
    <source>
        <strain evidence="9">IB182496</strain>
    </source>
</reference>
<keyword evidence="2" id="KW-1003">Cell membrane</keyword>
<feature type="transmembrane region" description="Helical" evidence="7">
    <location>
        <begin position="340"/>
        <end position="359"/>
    </location>
</feature>
<gene>
    <name evidence="9" type="ORF">IDH44_10245</name>
</gene>
<dbReference type="InterPro" id="IPR036890">
    <property type="entry name" value="HATPase_C_sf"/>
</dbReference>